<dbReference type="Gene3D" id="3.30.530.20">
    <property type="match status" value="1"/>
</dbReference>
<dbReference type="AlphaFoldDB" id="A0A7W3N1G1"/>
<keyword evidence="3" id="KW-1185">Reference proteome</keyword>
<accession>A0A7W3N1G1</accession>
<proteinExistence type="predicted"/>
<gene>
    <name evidence="2" type="ORF">HNR21_004639</name>
</gene>
<evidence type="ECO:0000256" key="1">
    <source>
        <dbReference type="SAM" id="MobiDB-lite"/>
    </source>
</evidence>
<name>A0A7W3N1G1_9ACTN</name>
<dbReference type="InterPro" id="IPR023393">
    <property type="entry name" value="START-like_dom_sf"/>
</dbReference>
<feature type="compositionally biased region" description="Low complexity" evidence="1">
    <location>
        <begin position="31"/>
        <end position="54"/>
    </location>
</feature>
<organism evidence="2 3">
    <name type="scientific">Thermomonospora cellulosilytica</name>
    <dbReference type="NCBI Taxonomy" id="1411118"/>
    <lineage>
        <taxon>Bacteria</taxon>
        <taxon>Bacillati</taxon>
        <taxon>Actinomycetota</taxon>
        <taxon>Actinomycetes</taxon>
        <taxon>Streptosporangiales</taxon>
        <taxon>Thermomonosporaceae</taxon>
        <taxon>Thermomonospora</taxon>
    </lineage>
</organism>
<comment type="caution">
    <text evidence="2">The sequence shown here is derived from an EMBL/GenBank/DDBJ whole genome shotgun (WGS) entry which is preliminary data.</text>
</comment>
<evidence type="ECO:0000313" key="3">
    <source>
        <dbReference type="Proteomes" id="UP000539313"/>
    </source>
</evidence>
<protein>
    <submittedName>
        <fullName evidence="2">Uncharacterized protein YndB with AHSA1/START domain</fullName>
    </submittedName>
</protein>
<dbReference type="Proteomes" id="UP000539313">
    <property type="component" value="Unassembled WGS sequence"/>
</dbReference>
<dbReference type="EMBL" id="JACJII010000001">
    <property type="protein sequence ID" value="MBA9005757.1"/>
    <property type="molecule type" value="Genomic_DNA"/>
</dbReference>
<feature type="region of interest" description="Disordered" evidence="1">
    <location>
        <begin position="1"/>
        <end position="56"/>
    </location>
</feature>
<feature type="compositionally biased region" description="Basic residues" evidence="1">
    <location>
        <begin position="1"/>
        <end position="15"/>
    </location>
</feature>
<dbReference type="SUPFAM" id="SSF55961">
    <property type="entry name" value="Bet v1-like"/>
    <property type="match status" value="1"/>
</dbReference>
<sequence>MTTRKSFKSRVRARMAKTGESYTTARRHLLATTEPTTEPAAAPVTAPGEAPPEAIRGNRVSDDVVRARTGRGWDEWFALLDGWDATRLTHPQIARRLVEDENVPGWWSQSITVAYEQARGLRVPGQQSDGSFGAGASRTVDVPADRAFAAFTDPGLRARWLPGRTVTVRTATPGKSFRADWEDGATRIAVWFTAKSDTKTQIAVAHEKVTDPATAAALKAFWRERLTALKHLLEA</sequence>
<dbReference type="RefSeq" id="WP_182706844.1">
    <property type="nucleotide sequence ID" value="NZ_JACJII010000001.1"/>
</dbReference>
<evidence type="ECO:0000313" key="2">
    <source>
        <dbReference type="EMBL" id="MBA9005757.1"/>
    </source>
</evidence>
<reference evidence="2 3" key="1">
    <citation type="submission" date="2020-08" db="EMBL/GenBank/DDBJ databases">
        <title>Sequencing the genomes of 1000 actinobacteria strains.</title>
        <authorList>
            <person name="Klenk H.-P."/>
        </authorList>
    </citation>
    <scope>NUCLEOTIDE SEQUENCE [LARGE SCALE GENOMIC DNA]</scope>
    <source>
        <strain evidence="2 3">DSM 45823</strain>
    </source>
</reference>